<dbReference type="InterPro" id="IPR032675">
    <property type="entry name" value="LRR_dom_sf"/>
</dbReference>
<dbReference type="InterPro" id="IPR001611">
    <property type="entry name" value="Leu-rich_rpt"/>
</dbReference>
<sequence length="348" mass="39566">MDYLAEEATLEGTGAPDIAAITEALAGFPALTTLDMRTFDTTEEDVGAITTKYSALHVRWNVPLLAGLNVDSDSETLDLRGYTVADLTAFQQKLQLLTKLTYIDMCECGPTDEEMDAMRQAMPQIKFVWMLHIGKWNVRTDIKAFSMAQTGEHEGVVYTKPDDKRRRYRYVTNEEIAKIRYCTEIEALDIGHSLVISDISFVQYVPTLRFLVIARTAVTDISAVSSLKNLIFFETFGCKLTDVSALYDLPQLEYYNCSANRITDIGPLLSLTNLKRLWIINCRFTDEQLQQLKYGLPNTIIMAYGKHQTDNGWRYDNDAYLEMQELFGLIPQLSWVEPGYLDPKNQIP</sequence>
<dbReference type="AlphaFoldDB" id="A0A644YHE4"/>
<name>A0A644YHE4_9ZZZZ</name>
<dbReference type="EMBL" id="VSSQ01004605">
    <property type="protein sequence ID" value="MPM25903.1"/>
    <property type="molecule type" value="Genomic_DNA"/>
</dbReference>
<proteinExistence type="predicted"/>
<organism evidence="1">
    <name type="scientific">bioreactor metagenome</name>
    <dbReference type="NCBI Taxonomy" id="1076179"/>
    <lineage>
        <taxon>unclassified sequences</taxon>
        <taxon>metagenomes</taxon>
        <taxon>ecological metagenomes</taxon>
    </lineage>
</organism>
<reference evidence="1" key="1">
    <citation type="submission" date="2019-08" db="EMBL/GenBank/DDBJ databases">
        <authorList>
            <person name="Kucharzyk K."/>
            <person name="Murdoch R.W."/>
            <person name="Higgins S."/>
            <person name="Loffler F."/>
        </authorList>
    </citation>
    <scope>NUCLEOTIDE SEQUENCE</scope>
</reference>
<evidence type="ECO:0008006" key="2">
    <source>
        <dbReference type="Google" id="ProtNLM"/>
    </source>
</evidence>
<gene>
    <name evidence="1" type="ORF">SDC9_72404</name>
</gene>
<accession>A0A644YHE4</accession>
<protein>
    <recommendedName>
        <fullName evidence="2">Internalin-A</fullName>
    </recommendedName>
</protein>
<dbReference type="PROSITE" id="PS51450">
    <property type="entry name" value="LRR"/>
    <property type="match status" value="1"/>
</dbReference>
<dbReference type="Gene3D" id="3.80.10.10">
    <property type="entry name" value="Ribonuclease Inhibitor"/>
    <property type="match status" value="1"/>
</dbReference>
<comment type="caution">
    <text evidence="1">The sequence shown here is derived from an EMBL/GenBank/DDBJ whole genome shotgun (WGS) entry which is preliminary data.</text>
</comment>
<evidence type="ECO:0000313" key="1">
    <source>
        <dbReference type="EMBL" id="MPM25903.1"/>
    </source>
</evidence>
<dbReference type="SUPFAM" id="SSF52058">
    <property type="entry name" value="L domain-like"/>
    <property type="match status" value="1"/>
</dbReference>